<gene>
    <name evidence="2" type="ORF">Acy02nite_90000</name>
</gene>
<evidence type="ECO:0000313" key="2">
    <source>
        <dbReference type="EMBL" id="GID71119.1"/>
    </source>
</evidence>
<name>A0A919MCX4_9ACTN</name>
<comment type="caution">
    <text evidence="2">The sequence shown here is derived from an EMBL/GenBank/DDBJ whole genome shotgun (WGS) entry which is preliminary data.</text>
</comment>
<feature type="compositionally biased region" description="Polar residues" evidence="1">
    <location>
        <begin position="74"/>
        <end position="86"/>
    </location>
</feature>
<feature type="region of interest" description="Disordered" evidence="1">
    <location>
        <begin position="61"/>
        <end position="86"/>
    </location>
</feature>
<organism evidence="2 3">
    <name type="scientific">Actinoplanes cyaneus</name>
    <dbReference type="NCBI Taxonomy" id="52696"/>
    <lineage>
        <taxon>Bacteria</taxon>
        <taxon>Bacillati</taxon>
        <taxon>Actinomycetota</taxon>
        <taxon>Actinomycetes</taxon>
        <taxon>Micromonosporales</taxon>
        <taxon>Micromonosporaceae</taxon>
        <taxon>Actinoplanes</taxon>
    </lineage>
</organism>
<dbReference type="EMBL" id="BOMH01000097">
    <property type="protein sequence ID" value="GID71119.1"/>
    <property type="molecule type" value="Genomic_DNA"/>
</dbReference>
<evidence type="ECO:0000313" key="3">
    <source>
        <dbReference type="Proteomes" id="UP000619479"/>
    </source>
</evidence>
<evidence type="ECO:0000256" key="1">
    <source>
        <dbReference type="SAM" id="MobiDB-lite"/>
    </source>
</evidence>
<accession>A0A919MCX4</accession>
<protein>
    <submittedName>
        <fullName evidence="2">Uncharacterized protein</fullName>
    </submittedName>
</protein>
<dbReference type="Proteomes" id="UP000619479">
    <property type="component" value="Unassembled WGS sequence"/>
</dbReference>
<keyword evidence="3" id="KW-1185">Reference proteome</keyword>
<proteinExistence type="predicted"/>
<dbReference type="AlphaFoldDB" id="A0A919MCX4"/>
<reference evidence="2" key="1">
    <citation type="submission" date="2021-01" db="EMBL/GenBank/DDBJ databases">
        <title>Whole genome shotgun sequence of Actinoplanes cyaneus NBRC 14990.</title>
        <authorList>
            <person name="Komaki H."/>
            <person name="Tamura T."/>
        </authorList>
    </citation>
    <scope>NUCLEOTIDE SEQUENCE</scope>
    <source>
        <strain evidence="2">NBRC 14990</strain>
    </source>
</reference>
<sequence length="293" mass="31820">MLMSFEADSERCTAPVERTNVVRFPAPRPGTISSGFVSKLRQYGASSRLLRALHGDVEAAASATDQEVLPETGAQPTSQDSQLNPQDSAVRGVVNVVYDVPDSGPILPTSKDLIAGVAKLAGNLPQAILSDFRWNSKADSLLFALSADQIPKLDPELLARLMEHEPKNVLVVRTGVISADVQIARLTRPGWNMLRARDDDEFIVLRDISEADELRTRADAGDDYAAYRLVNILAEHGHTDELRARADAGDDYAAYRLVNILAEHGHTDELRARADAGDDYAAYRCSAGTSPTP</sequence>